<organism evidence="10 11">
    <name type="scientific">Aminomonas paucivorans DSM 12260</name>
    <dbReference type="NCBI Taxonomy" id="584708"/>
    <lineage>
        <taxon>Bacteria</taxon>
        <taxon>Thermotogati</taxon>
        <taxon>Synergistota</taxon>
        <taxon>Synergistia</taxon>
        <taxon>Synergistales</taxon>
        <taxon>Synergistaceae</taxon>
        <taxon>Aminomonas</taxon>
    </lineage>
</organism>
<dbReference type="UniPathway" id="UPA00379">
    <property type="reaction ID" value="UER00549"/>
</dbReference>
<comment type="similarity">
    <text evidence="6 7">Belongs to the PAL/histidase family.</text>
</comment>
<dbReference type="Pfam" id="PF00221">
    <property type="entry name" value="Lyase_aromatic"/>
    <property type="match status" value="1"/>
</dbReference>
<dbReference type="PROSITE" id="PS00488">
    <property type="entry name" value="PAL_HISTIDASE"/>
    <property type="match status" value="1"/>
</dbReference>
<sequence length="511" mass="54677">MTNRTVVLDGNSLSLEDFLAVTRENAPVRVAEEALERVVRSRAVVDRLLEEGRPMYGINTGFGRFADVAIPEDQIQQLQINLIRADAVGVGAPFPREVVRGILLLRANSILKGYSGSRPVVHETLVAMLNVGVHPVIPEKGSVGASGDLCPLAHLVLPMIGEGEAEFDGAVLPGGEAMARAGIPLLELKAKEGLALINGTPVMTSVAAHALHDALVLQRSADVLGALTAESLRGVSDAYDPRIHAARRQKGQIVSAANLRRLLEGSTYMTRQGELRMQDAYSLRCIPQIHGASRMALEYVRSVVEDELNAATDNPLVLADTGDVFSGGNFHGQPMAVAADTLGIAAAELGDISERRIAKLVDPALNHGLPAFLVRQGGINCGFMVPQYAAAAVVSENKVLAHPACVDSIPTSAGQEDHVSMGTIGARKARTIVEHVQAVLGIEWMCAAQALDLQEKRILGKGTRPAYDLIREHVSFMEDDRVFYQDQRTAARLLAEGVLLRRVEAAVGPLD</sequence>
<dbReference type="STRING" id="584708.Apau_0130"/>
<dbReference type="HAMAP" id="MF_00229">
    <property type="entry name" value="His_ammonia_lyase"/>
    <property type="match status" value="1"/>
</dbReference>
<comment type="PTM">
    <text evidence="6">Contains an active site 4-methylidene-imidazol-5-one (MIO), which is formed autocatalytically by cyclization and dehydration of residues Ala-Ser-Gly.</text>
</comment>
<keyword evidence="4 6" id="KW-0456">Lyase</keyword>
<dbReference type="RefSeq" id="WP_006299708.1">
    <property type="nucleotide sequence ID" value="NZ_CM001022.1"/>
</dbReference>
<evidence type="ECO:0000256" key="3">
    <source>
        <dbReference type="ARBA" id="ARBA00022808"/>
    </source>
</evidence>
<evidence type="ECO:0000313" key="10">
    <source>
        <dbReference type="EMBL" id="EFQ22567.1"/>
    </source>
</evidence>
<name>E3CWR2_9BACT</name>
<dbReference type="GO" id="GO:0019557">
    <property type="term" value="P:L-histidine catabolic process to glutamate and formate"/>
    <property type="evidence" value="ECO:0007669"/>
    <property type="project" value="UniProtKB-UniPathway"/>
</dbReference>
<dbReference type="GO" id="GO:0004397">
    <property type="term" value="F:histidine ammonia-lyase activity"/>
    <property type="evidence" value="ECO:0007669"/>
    <property type="project" value="UniProtKB-UniRule"/>
</dbReference>
<feature type="cross-link" description="5-imidazolinone (Ala-Gly)" evidence="6">
    <location>
        <begin position="145"/>
        <end position="147"/>
    </location>
</feature>
<proteinExistence type="inferred from homology"/>
<dbReference type="FunFam" id="1.10.275.10:FF:000005">
    <property type="entry name" value="Histidine ammonia-lyase"/>
    <property type="match status" value="1"/>
</dbReference>
<dbReference type="Proteomes" id="UP000005096">
    <property type="component" value="Chromosome"/>
</dbReference>
<dbReference type="Gene3D" id="1.10.275.10">
    <property type="entry name" value="Fumarase/aspartase (N-terminal domain)"/>
    <property type="match status" value="1"/>
</dbReference>
<evidence type="ECO:0000256" key="7">
    <source>
        <dbReference type="RuleBase" id="RU003954"/>
    </source>
</evidence>
<evidence type="ECO:0000256" key="4">
    <source>
        <dbReference type="ARBA" id="ARBA00023239"/>
    </source>
</evidence>
<evidence type="ECO:0000256" key="8">
    <source>
        <dbReference type="RuleBase" id="RU004479"/>
    </source>
</evidence>
<dbReference type="InterPro" id="IPR008948">
    <property type="entry name" value="L-Aspartase-like"/>
</dbReference>
<feature type="modified residue" description="2,3-didehydroalanine (Ser)" evidence="6">
    <location>
        <position position="146"/>
    </location>
</feature>
<evidence type="ECO:0000256" key="1">
    <source>
        <dbReference type="ARBA" id="ARBA00005113"/>
    </source>
</evidence>
<dbReference type="SUPFAM" id="SSF48557">
    <property type="entry name" value="L-aspartase-like"/>
    <property type="match status" value="1"/>
</dbReference>
<comment type="subcellular location">
    <subcellularLocation>
        <location evidence="6 9">Cytoplasm</location>
    </subcellularLocation>
</comment>
<comment type="catalytic activity">
    <reaction evidence="5 6 8">
        <text>L-histidine = trans-urocanate + NH4(+)</text>
        <dbReference type="Rhea" id="RHEA:21232"/>
        <dbReference type="ChEBI" id="CHEBI:17771"/>
        <dbReference type="ChEBI" id="CHEBI:28938"/>
        <dbReference type="ChEBI" id="CHEBI:57595"/>
        <dbReference type="EC" id="4.3.1.3"/>
    </reaction>
</comment>
<accession>E3CWR2</accession>
<keyword evidence="6" id="KW-0963">Cytoplasm</keyword>
<dbReference type="GO" id="GO:0019556">
    <property type="term" value="P:L-histidine catabolic process to glutamate and formamide"/>
    <property type="evidence" value="ECO:0007669"/>
    <property type="project" value="UniProtKB-UniPathway"/>
</dbReference>
<dbReference type="AlphaFoldDB" id="E3CWR2"/>
<dbReference type="FunFam" id="1.20.200.10:FF:000003">
    <property type="entry name" value="Histidine ammonia-lyase"/>
    <property type="match status" value="1"/>
</dbReference>
<dbReference type="PANTHER" id="PTHR10362">
    <property type="entry name" value="HISTIDINE AMMONIA-LYASE"/>
    <property type="match status" value="1"/>
</dbReference>
<gene>
    <name evidence="6" type="primary">hutH</name>
    <name evidence="10" type="ORF">Apau_0130</name>
</gene>
<dbReference type="NCBIfam" id="NF006871">
    <property type="entry name" value="PRK09367.1"/>
    <property type="match status" value="1"/>
</dbReference>
<dbReference type="HOGENOM" id="CLU_014801_4_0_0"/>
<protein>
    <recommendedName>
        <fullName evidence="2 6">Histidine ammonia-lyase</fullName>
        <shortName evidence="6">Histidase</shortName>
        <ecNumber evidence="2 6">4.3.1.3</ecNumber>
    </recommendedName>
</protein>
<comment type="pathway">
    <text evidence="1 6 8">Amino-acid degradation; L-histidine degradation into L-glutamate; N-formimidoyl-L-glutamate from L-histidine: step 1/3.</text>
</comment>
<dbReference type="EC" id="4.3.1.3" evidence="2 6"/>
<dbReference type="PaxDb" id="584708-Apau_0130"/>
<keyword evidence="3 6" id="KW-0369">Histidine metabolism</keyword>
<evidence type="ECO:0000256" key="9">
    <source>
        <dbReference type="RuleBase" id="RU004480"/>
    </source>
</evidence>
<reference evidence="10 11" key="1">
    <citation type="journal article" date="2010" name="Stand. Genomic Sci.">
        <title>Non-contiguous finished genome sequence of Aminomonas paucivorans type strain (GLU-3).</title>
        <authorList>
            <person name="Pitluck S."/>
            <person name="Yasawong M."/>
            <person name="Held B."/>
            <person name="Lapidus A."/>
            <person name="Nolan M."/>
            <person name="Copeland A."/>
            <person name="Lucas S."/>
            <person name="Del Rio T.G."/>
            <person name="Tice H."/>
            <person name="Cheng J.F."/>
            <person name="Chertkov O."/>
            <person name="Goodwin L."/>
            <person name="Tapia R."/>
            <person name="Han C."/>
            <person name="Liolios K."/>
            <person name="Ivanova N."/>
            <person name="Mavromatis K."/>
            <person name="Ovchinnikova G."/>
            <person name="Pati A."/>
            <person name="Chen A."/>
            <person name="Palaniappan K."/>
            <person name="Land M."/>
            <person name="Hauser L."/>
            <person name="Chang Y.J."/>
            <person name="Jeffries C.D."/>
            <person name="Pukall R."/>
            <person name="Spring S."/>
            <person name="Rohde M."/>
            <person name="Sikorski J."/>
            <person name="Goker M."/>
            <person name="Woyke T."/>
            <person name="Bristow J."/>
            <person name="Eisen J.A."/>
            <person name="Markowitz V."/>
            <person name="Hugenholtz P."/>
            <person name="Kyrpides N.C."/>
            <person name="Klenk H.P."/>
        </authorList>
    </citation>
    <scope>NUCLEOTIDE SEQUENCE [LARGE SCALE GENOMIC DNA]</scope>
    <source>
        <strain evidence="10 11">DSM 12260</strain>
    </source>
</reference>
<evidence type="ECO:0000256" key="2">
    <source>
        <dbReference type="ARBA" id="ARBA00012994"/>
    </source>
</evidence>
<dbReference type="NCBIfam" id="TIGR01225">
    <property type="entry name" value="hutH"/>
    <property type="match status" value="1"/>
</dbReference>
<dbReference type="CDD" id="cd00332">
    <property type="entry name" value="PAL-HAL"/>
    <property type="match status" value="1"/>
</dbReference>
<dbReference type="OrthoDB" id="9806955at2"/>
<evidence type="ECO:0000313" key="11">
    <source>
        <dbReference type="Proteomes" id="UP000005096"/>
    </source>
</evidence>
<dbReference type="GO" id="GO:0005737">
    <property type="term" value="C:cytoplasm"/>
    <property type="evidence" value="ECO:0007669"/>
    <property type="project" value="UniProtKB-SubCell"/>
</dbReference>
<dbReference type="eggNOG" id="COG2986">
    <property type="taxonomic scope" value="Bacteria"/>
</dbReference>
<evidence type="ECO:0000256" key="6">
    <source>
        <dbReference type="HAMAP-Rule" id="MF_00229"/>
    </source>
</evidence>
<dbReference type="InterPro" id="IPR024083">
    <property type="entry name" value="Fumarase/histidase_N"/>
</dbReference>
<dbReference type="Gene3D" id="1.20.200.10">
    <property type="entry name" value="Fumarase/aspartase (Central domain)"/>
    <property type="match status" value="1"/>
</dbReference>
<dbReference type="InterPro" id="IPR022313">
    <property type="entry name" value="Phe/His_NH3-lyase_AS"/>
</dbReference>
<dbReference type="InterPro" id="IPR001106">
    <property type="entry name" value="Aromatic_Lyase"/>
</dbReference>
<dbReference type="EMBL" id="CM001022">
    <property type="protein sequence ID" value="EFQ22567.1"/>
    <property type="molecule type" value="Genomic_DNA"/>
</dbReference>
<evidence type="ECO:0000256" key="5">
    <source>
        <dbReference type="ARBA" id="ARBA00049269"/>
    </source>
</evidence>
<keyword evidence="11" id="KW-1185">Reference proteome</keyword>
<dbReference type="InterPro" id="IPR005921">
    <property type="entry name" value="HutH"/>
</dbReference>